<keyword evidence="1" id="KW-0274">FAD</keyword>
<reference evidence="3" key="1">
    <citation type="journal article" date="2010" name="Stand. Genomic Sci.">
        <title>Complete genome sequence of 'Thermobaculum terrenum' type strain (YNP1).</title>
        <authorList>
            <person name="Kiss H."/>
            <person name="Cleland D."/>
            <person name="Lapidus A."/>
            <person name="Lucas S."/>
            <person name="Glavina Del Rio T."/>
            <person name="Nolan M."/>
            <person name="Tice H."/>
            <person name="Han C."/>
            <person name="Goodwin L."/>
            <person name="Pitluck S."/>
            <person name="Liolios K."/>
            <person name="Ivanova N."/>
            <person name="Mavromatis K."/>
            <person name="Ovchinnikova G."/>
            <person name="Pati A."/>
            <person name="Chen A."/>
            <person name="Palaniappan K."/>
            <person name="Land M."/>
            <person name="Hauser L."/>
            <person name="Chang Y."/>
            <person name="Jeffries C."/>
            <person name="Lu M."/>
            <person name="Brettin T."/>
            <person name="Detter J."/>
            <person name="Goker M."/>
            <person name="Tindall B."/>
            <person name="Beck B."/>
            <person name="McDermott T."/>
            <person name="Woyke T."/>
            <person name="Bristow J."/>
            <person name="Eisen J."/>
            <person name="Markowitz V."/>
            <person name="Hugenholtz P."/>
            <person name="Kyrpides N."/>
            <person name="Klenk H."/>
            <person name="Cheng J."/>
        </authorList>
    </citation>
    <scope>NUCLEOTIDE SEQUENCE [LARGE SCALE GENOMIC DNA]</scope>
    <source>
        <strain evidence="3">ATCC BAA-798 / YNP1</strain>
    </source>
</reference>
<dbReference type="EC" id="2.1.1.148" evidence="1"/>
<feature type="binding site" evidence="1">
    <location>
        <position position="193"/>
    </location>
    <ligand>
        <name>FAD</name>
        <dbReference type="ChEBI" id="CHEBI:57692"/>
        <note>ligand shared between neighboring subunits</note>
    </ligand>
</feature>
<dbReference type="EMBL" id="CP001825">
    <property type="protein sequence ID" value="ACZ40951.1"/>
    <property type="molecule type" value="Genomic_DNA"/>
</dbReference>
<dbReference type="GO" id="GO:0006235">
    <property type="term" value="P:dTTP biosynthetic process"/>
    <property type="evidence" value="ECO:0007669"/>
    <property type="project" value="UniProtKB-UniRule"/>
</dbReference>
<evidence type="ECO:0000313" key="2">
    <source>
        <dbReference type="EMBL" id="ACZ40951.1"/>
    </source>
</evidence>
<dbReference type="PANTHER" id="PTHR34934:SF1">
    <property type="entry name" value="FLAVIN-DEPENDENT THYMIDYLATE SYNTHASE"/>
    <property type="match status" value="1"/>
</dbReference>
<comment type="catalytic activity">
    <reaction evidence="1">
        <text>dUMP + (6R)-5,10-methylene-5,6,7,8-tetrahydrofolate + NADPH + H(+) = dTMP + (6S)-5,6,7,8-tetrahydrofolate + NADP(+)</text>
        <dbReference type="Rhea" id="RHEA:29043"/>
        <dbReference type="ChEBI" id="CHEBI:15378"/>
        <dbReference type="ChEBI" id="CHEBI:15636"/>
        <dbReference type="ChEBI" id="CHEBI:57453"/>
        <dbReference type="ChEBI" id="CHEBI:57783"/>
        <dbReference type="ChEBI" id="CHEBI:58349"/>
        <dbReference type="ChEBI" id="CHEBI:63528"/>
        <dbReference type="ChEBI" id="CHEBI:246422"/>
        <dbReference type="EC" id="2.1.1.148"/>
    </reaction>
</comment>
<dbReference type="KEGG" id="ttr:Tter_0028"/>
<dbReference type="Proteomes" id="UP000000323">
    <property type="component" value="Chromosome 1"/>
</dbReference>
<gene>
    <name evidence="1" type="primary">thyX</name>
    <name evidence="2" type="ordered locus">Tter_0028</name>
</gene>
<feature type="binding site" evidence="1">
    <location>
        <begin position="108"/>
        <end position="110"/>
    </location>
    <ligand>
        <name>FAD</name>
        <dbReference type="ChEBI" id="CHEBI:57692"/>
        <note>ligand shared between neighboring subunits</note>
    </ligand>
</feature>
<proteinExistence type="inferred from homology"/>
<dbReference type="GO" id="GO:0050797">
    <property type="term" value="F:thymidylate synthase (FAD) activity"/>
    <property type="evidence" value="ECO:0007669"/>
    <property type="project" value="UniProtKB-UniRule"/>
</dbReference>
<sequence length="281" mass="32517">MAQQSTNNGIALTRGEKTNIKVKLLFPTKEIAEQYYLPIAYTAARTCYSEKYPEDIWEDALSGKIPQEKMQKLIESIIESGHGTVIEHLWFTFAISGVSRSLSHQLVRHRMGVSFDQQSQRYVRYKHPQYTVPESIAEDSELLEKFVQAIEGNMELYSEMLSQGVPAEDARFLFPNGIQTNLVMTVNLRELIHMSGLRLCTMAQWEIRKLFALIKAEVRRTHPFLAQFLVIKCVRMGYCDEARNADEHCKVRPHKNTVFKLIDEYRHSQRTNSTRAQNTNE</sequence>
<keyword evidence="1" id="KW-0521">NADP</keyword>
<comment type="subunit">
    <text evidence="1">Homotetramer.</text>
</comment>
<dbReference type="STRING" id="525904.Tter_0028"/>
<comment type="cofactor">
    <cofactor evidence="1">
        <name>FAD</name>
        <dbReference type="ChEBI" id="CHEBI:57692"/>
    </cofactor>
    <text evidence="1">Binds 4 FAD per tetramer. Each FAD binding site is formed by three monomers.</text>
</comment>
<dbReference type="GO" id="GO:0004799">
    <property type="term" value="F:thymidylate synthase activity"/>
    <property type="evidence" value="ECO:0007669"/>
    <property type="project" value="TreeGrafter"/>
</dbReference>
<feature type="binding site" evidence="1">
    <location>
        <position position="198"/>
    </location>
    <ligand>
        <name>dUMP</name>
        <dbReference type="ChEBI" id="CHEBI:246422"/>
        <note>ligand shared between dimeric partners</note>
    </ligand>
</feature>
<dbReference type="RefSeq" id="WP_012873986.1">
    <property type="nucleotide sequence ID" value="NC_013525.1"/>
</dbReference>
<dbReference type="eggNOG" id="COG1351">
    <property type="taxonomic scope" value="Bacteria"/>
</dbReference>
<organism evidence="2 3">
    <name type="scientific">Thermobaculum terrenum (strain ATCC BAA-798 / CCMEE 7001 / YNP1)</name>
    <dbReference type="NCBI Taxonomy" id="525904"/>
    <lineage>
        <taxon>Bacteria</taxon>
        <taxon>Bacillati</taxon>
        <taxon>Chloroflexota</taxon>
        <taxon>Chloroflexia</taxon>
        <taxon>Candidatus Thermobaculales</taxon>
        <taxon>Candidatus Thermobaculaceae</taxon>
        <taxon>Thermobaculum</taxon>
    </lineage>
</organism>
<comment type="function">
    <text evidence="1">Catalyzes the reductive methylation of 2'-deoxyuridine-5'-monophosphate (dUMP) to 2'-deoxythymidine-5'-monophosphate (dTMP) while utilizing 5,10-methylenetetrahydrofolate (mTHF) as the methyl donor, and NADPH and FADH(2) as the reductant.</text>
</comment>
<dbReference type="SUPFAM" id="SSF69796">
    <property type="entry name" value="Thymidylate synthase-complementing protein Thy1"/>
    <property type="match status" value="1"/>
</dbReference>
<dbReference type="PROSITE" id="PS51331">
    <property type="entry name" value="THYX"/>
    <property type="match status" value="1"/>
</dbReference>
<accession>D1CDE5</accession>
<dbReference type="PANTHER" id="PTHR34934">
    <property type="entry name" value="FLAVIN-DEPENDENT THYMIDYLATE SYNTHASE"/>
    <property type="match status" value="1"/>
</dbReference>
<dbReference type="GO" id="GO:0032259">
    <property type="term" value="P:methylation"/>
    <property type="evidence" value="ECO:0007669"/>
    <property type="project" value="UniProtKB-KW"/>
</dbReference>
<evidence type="ECO:0000313" key="3">
    <source>
        <dbReference type="Proteomes" id="UP000000323"/>
    </source>
</evidence>
<keyword evidence="3" id="KW-1185">Reference proteome</keyword>
<feature type="binding site" evidence="1">
    <location>
        <position position="117"/>
    </location>
    <ligand>
        <name>FAD</name>
        <dbReference type="ChEBI" id="CHEBI:57692"/>
        <note>ligand shared between neighboring subunits</note>
    </ligand>
</feature>
<keyword evidence="1" id="KW-0285">Flavoprotein</keyword>
<feature type="binding site" evidence="1">
    <location>
        <position position="84"/>
    </location>
    <ligand>
        <name>FAD</name>
        <dbReference type="ChEBI" id="CHEBI:57692"/>
        <note>ligand shared between neighboring subunits</note>
    </ligand>
</feature>
<feature type="binding site" evidence="1">
    <location>
        <begin position="105"/>
        <end position="108"/>
    </location>
    <ligand>
        <name>dUMP</name>
        <dbReference type="ChEBI" id="CHEBI:246422"/>
        <note>ligand shared between dimeric partners</note>
    </ligand>
</feature>
<feature type="binding site" description="in other chain" evidence="1">
    <location>
        <position position="171"/>
    </location>
    <ligand>
        <name>dUMP</name>
        <dbReference type="ChEBI" id="CHEBI:246422"/>
        <note>ligand shared between dimeric partners</note>
    </ligand>
</feature>
<dbReference type="UniPathway" id="UPA00575"/>
<dbReference type="GO" id="GO:0006231">
    <property type="term" value="P:dTMP biosynthetic process"/>
    <property type="evidence" value="ECO:0007669"/>
    <property type="project" value="UniProtKB-UniRule"/>
</dbReference>
<dbReference type="GO" id="GO:0050660">
    <property type="term" value="F:flavin adenine dinucleotide binding"/>
    <property type="evidence" value="ECO:0007669"/>
    <property type="project" value="UniProtKB-UniRule"/>
</dbReference>
<feature type="binding site" description="in other chain" evidence="1">
    <location>
        <begin position="117"/>
        <end position="121"/>
    </location>
    <ligand>
        <name>dUMP</name>
        <dbReference type="ChEBI" id="CHEBI:246422"/>
        <note>ligand shared between dimeric partners</note>
    </ligand>
</feature>
<keyword evidence="1 2" id="KW-0808">Transferase</keyword>
<dbReference type="OrthoDB" id="9780625at2"/>
<feature type="active site" description="Involved in ionization of N3 of dUMP, leading to its activation" evidence="1">
    <location>
        <position position="198"/>
    </location>
</feature>
<name>D1CDE5_THET1</name>
<dbReference type="NCBIfam" id="TIGR02170">
    <property type="entry name" value="thyX"/>
    <property type="match status" value="1"/>
</dbReference>
<dbReference type="InterPro" id="IPR036098">
    <property type="entry name" value="Thymidylate_synthase_ThyX_sf"/>
</dbReference>
<dbReference type="GO" id="GO:0070402">
    <property type="term" value="F:NADPH binding"/>
    <property type="evidence" value="ECO:0007669"/>
    <property type="project" value="TreeGrafter"/>
</dbReference>
<comment type="similarity">
    <text evidence="1">Belongs to the thymidylate synthase ThyX family.</text>
</comment>
<dbReference type="Gene3D" id="3.30.1360.170">
    <property type="match status" value="1"/>
</dbReference>
<feature type="binding site" evidence="1">
    <location>
        <begin position="187"/>
        <end position="189"/>
    </location>
    <ligand>
        <name>FAD</name>
        <dbReference type="ChEBI" id="CHEBI:57692"/>
        <note>ligand shared between neighboring subunits</note>
    </ligand>
</feature>
<dbReference type="AlphaFoldDB" id="D1CDE5"/>
<dbReference type="HAMAP" id="MF_01408">
    <property type="entry name" value="ThyX"/>
    <property type="match status" value="1"/>
</dbReference>
<keyword evidence="1" id="KW-0545">Nucleotide biosynthesis</keyword>
<evidence type="ECO:0000256" key="1">
    <source>
        <dbReference type="HAMAP-Rule" id="MF_01408"/>
    </source>
</evidence>
<keyword evidence="1 2" id="KW-0489">Methyltransferase</keyword>
<dbReference type="Pfam" id="PF02511">
    <property type="entry name" value="Thy1"/>
    <property type="match status" value="1"/>
</dbReference>
<protein>
    <recommendedName>
        <fullName evidence="1">Flavin-dependent thymidylate synthase</fullName>
        <shortName evidence="1">FDTS</shortName>
        <ecNumber evidence="1">2.1.1.148</ecNumber>
    </recommendedName>
    <alternativeName>
        <fullName evidence="1">FAD-dependent thymidylate synthase</fullName>
    </alternativeName>
    <alternativeName>
        <fullName evidence="1">Thymidylate synthase ThyX</fullName>
        <shortName evidence="1">TS</shortName>
        <shortName evidence="1">TSase</shortName>
    </alternativeName>
</protein>
<dbReference type="CDD" id="cd20175">
    <property type="entry name" value="ThyX"/>
    <property type="match status" value="1"/>
</dbReference>
<dbReference type="InterPro" id="IPR003669">
    <property type="entry name" value="Thymidylate_synthase_ThyX"/>
</dbReference>
<comment type="pathway">
    <text evidence="1">Pyrimidine metabolism; dTTP biosynthesis.</text>
</comment>
<dbReference type="HOGENOM" id="CLU_077585_0_0_0"/>